<evidence type="ECO:0000313" key="10">
    <source>
        <dbReference type="Proteomes" id="UP000075885"/>
    </source>
</evidence>
<protein>
    <recommendedName>
        <fullName evidence="8">Peptidase S1 domain-containing protein</fullName>
    </recommendedName>
</protein>
<dbReference type="SMART" id="SM00020">
    <property type="entry name" value="Tryp_SPc"/>
    <property type="match status" value="1"/>
</dbReference>
<dbReference type="VEuPathDB" id="VectorBase:AEPI008626"/>
<keyword evidence="6" id="KW-1015">Disulfide bond</keyword>
<sequence>HSIVGGHASLPGAAPYIVAVKTTADSTFLCAGVLLKSTWILTTAQCVQDKIATDLQVLLGSHRLLTNKATISVTKIERHPSYNTVSSANNLALLQLSNSVPLSTRVNTIALNDAPIASNVPVVFYGWGSTSYGAIAYSNVLQTLYKRTLSTVDCRTRNNLMALSDDNICTIDQQGQAACSRDEGGPLVQYDTPKLIGLFNYGSQCNGRTP</sequence>
<comment type="subcellular location">
    <subcellularLocation>
        <location evidence="1">Secreted</location>
    </subcellularLocation>
</comment>
<name>A0A182PNU7_9DIPT</name>
<proteinExistence type="inferred from homology"/>
<feature type="domain" description="Peptidase S1" evidence="8">
    <location>
        <begin position="3"/>
        <end position="210"/>
    </location>
</feature>
<evidence type="ECO:0000256" key="1">
    <source>
        <dbReference type="ARBA" id="ARBA00004613"/>
    </source>
</evidence>
<evidence type="ECO:0000256" key="6">
    <source>
        <dbReference type="ARBA" id="ARBA00023157"/>
    </source>
</evidence>
<evidence type="ECO:0000256" key="4">
    <source>
        <dbReference type="ARBA" id="ARBA00022801"/>
    </source>
</evidence>
<keyword evidence="10" id="KW-1185">Reference proteome</keyword>
<dbReference type="InterPro" id="IPR001314">
    <property type="entry name" value="Peptidase_S1A"/>
</dbReference>
<reference evidence="10" key="1">
    <citation type="submission" date="2013-03" db="EMBL/GenBank/DDBJ databases">
        <title>The Genome Sequence of Anopheles epiroticus epiroticus2.</title>
        <authorList>
            <consortium name="The Broad Institute Genomics Platform"/>
            <person name="Neafsey D.E."/>
            <person name="Howell P."/>
            <person name="Walker B."/>
            <person name="Young S.K."/>
            <person name="Zeng Q."/>
            <person name="Gargeya S."/>
            <person name="Fitzgerald M."/>
            <person name="Haas B."/>
            <person name="Abouelleil A."/>
            <person name="Allen A.W."/>
            <person name="Alvarado L."/>
            <person name="Arachchi H.M."/>
            <person name="Berlin A.M."/>
            <person name="Chapman S.B."/>
            <person name="Gainer-Dewar J."/>
            <person name="Goldberg J."/>
            <person name="Griggs A."/>
            <person name="Gujja S."/>
            <person name="Hansen M."/>
            <person name="Howarth C."/>
            <person name="Imamovic A."/>
            <person name="Ireland A."/>
            <person name="Larimer J."/>
            <person name="McCowan C."/>
            <person name="Murphy C."/>
            <person name="Pearson M."/>
            <person name="Poon T.W."/>
            <person name="Priest M."/>
            <person name="Roberts A."/>
            <person name="Saif S."/>
            <person name="Shea T."/>
            <person name="Sisk P."/>
            <person name="Sykes S."/>
            <person name="Wortman J."/>
            <person name="Nusbaum C."/>
            <person name="Birren B."/>
        </authorList>
    </citation>
    <scope>NUCLEOTIDE SEQUENCE [LARGE SCALE GENOMIC DNA]</scope>
    <source>
        <strain evidence="10">Epiroticus2</strain>
    </source>
</reference>
<dbReference type="Gene3D" id="2.40.10.10">
    <property type="entry name" value="Trypsin-like serine proteases"/>
    <property type="match status" value="1"/>
</dbReference>
<dbReference type="FunFam" id="2.40.10.10:FF:000068">
    <property type="entry name" value="transmembrane protease serine 2"/>
    <property type="match status" value="1"/>
</dbReference>
<dbReference type="InterPro" id="IPR009003">
    <property type="entry name" value="Peptidase_S1_PA"/>
</dbReference>
<evidence type="ECO:0000256" key="3">
    <source>
        <dbReference type="ARBA" id="ARBA00022670"/>
    </source>
</evidence>
<dbReference type="AlphaFoldDB" id="A0A182PNU7"/>
<keyword evidence="5" id="KW-0720">Serine protease</keyword>
<dbReference type="SUPFAM" id="SSF50494">
    <property type="entry name" value="Trypsin-like serine proteases"/>
    <property type="match status" value="1"/>
</dbReference>
<dbReference type="InterPro" id="IPR050127">
    <property type="entry name" value="Serine_Proteases_S1"/>
</dbReference>
<dbReference type="CDD" id="cd00190">
    <property type="entry name" value="Tryp_SPc"/>
    <property type="match status" value="1"/>
</dbReference>
<dbReference type="Proteomes" id="UP000075885">
    <property type="component" value="Unassembled WGS sequence"/>
</dbReference>
<dbReference type="GO" id="GO:0006508">
    <property type="term" value="P:proteolysis"/>
    <property type="evidence" value="ECO:0007669"/>
    <property type="project" value="UniProtKB-KW"/>
</dbReference>
<dbReference type="InterPro" id="IPR001254">
    <property type="entry name" value="Trypsin_dom"/>
</dbReference>
<evidence type="ECO:0000256" key="2">
    <source>
        <dbReference type="ARBA" id="ARBA00022525"/>
    </source>
</evidence>
<keyword evidence="4" id="KW-0378">Hydrolase</keyword>
<evidence type="ECO:0000256" key="5">
    <source>
        <dbReference type="ARBA" id="ARBA00022825"/>
    </source>
</evidence>
<dbReference type="GO" id="GO:0005615">
    <property type="term" value="C:extracellular space"/>
    <property type="evidence" value="ECO:0007669"/>
    <property type="project" value="TreeGrafter"/>
</dbReference>
<dbReference type="STRING" id="199890.A0A182PNU7"/>
<keyword evidence="2" id="KW-0964">Secreted</keyword>
<evidence type="ECO:0000313" key="9">
    <source>
        <dbReference type="EnsemblMetazoa" id="AEPI008626-PA"/>
    </source>
</evidence>
<evidence type="ECO:0000259" key="8">
    <source>
        <dbReference type="PROSITE" id="PS50240"/>
    </source>
</evidence>
<dbReference type="GO" id="GO:0004252">
    <property type="term" value="F:serine-type endopeptidase activity"/>
    <property type="evidence" value="ECO:0007669"/>
    <property type="project" value="InterPro"/>
</dbReference>
<keyword evidence="3" id="KW-0645">Protease</keyword>
<dbReference type="Pfam" id="PF00089">
    <property type="entry name" value="Trypsin"/>
    <property type="match status" value="1"/>
</dbReference>
<organism evidence="9 10">
    <name type="scientific">Anopheles epiroticus</name>
    <dbReference type="NCBI Taxonomy" id="199890"/>
    <lineage>
        <taxon>Eukaryota</taxon>
        <taxon>Metazoa</taxon>
        <taxon>Ecdysozoa</taxon>
        <taxon>Arthropoda</taxon>
        <taxon>Hexapoda</taxon>
        <taxon>Insecta</taxon>
        <taxon>Pterygota</taxon>
        <taxon>Neoptera</taxon>
        <taxon>Endopterygota</taxon>
        <taxon>Diptera</taxon>
        <taxon>Nematocera</taxon>
        <taxon>Culicoidea</taxon>
        <taxon>Culicidae</taxon>
        <taxon>Anophelinae</taxon>
        <taxon>Anopheles</taxon>
    </lineage>
</organism>
<dbReference type="PANTHER" id="PTHR24264:SF65">
    <property type="entry name" value="SRCR DOMAIN-CONTAINING PROTEIN"/>
    <property type="match status" value="1"/>
</dbReference>
<dbReference type="PANTHER" id="PTHR24264">
    <property type="entry name" value="TRYPSIN-RELATED"/>
    <property type="match status" value="1"/>
</dbReference>
<dbReference type="PROSITE" id="PS50240">
    <property type="entry name" value="TRYPSIN_DOM"/>
    <property type="match status" value="1"/>
</dbReference>
<evidence type="ECO:0000256" key="7">
    <source>
        <dbReference type="ARBA" id="ARBA00024195"/>
    </source>
</evidence>
<dbReference type="EnsemblMetazoa" id="AEPI008626-RA">
    <property type="protein sequence ID" value="AEPI008626-PA"/>
    <property type="gene ID" value="AEPI008626"/>
</dbReference>
<accession>A0A182PNU7</accession>
<dbReference type="InterPro" id="IPR043504">
    <property type="entry name" value="Peptidase_S1_PA_chymotrypsin"/>
</dbReference>
<comment type="similarity">
    <text evidence="7">Belongs to the peptidase S1 family. CLIP subfamily.</text>
</comment>
<reference evidence="9" key="2">
    <citation type="submission" date="2020-05" db="UniProtKB">
        <authorList>
            <consortium name="EnsemblMetazoa"/>
        </authorList>
    </citation>
    <scope>IDENTIFICATION</scope>
    <source>
        <strain evidence="9">Epiroticus2</strain>
    </source>
</reference>
<dbReference type="PRINTS" id="PR00722">
    <property type="entry name" value="CHYMOTRYPSIN"/>
</dbReference>